<dbReference type="PANTHER" id="PTHR23295">
    <property type="entry name" value="NUCLEAR RECEPTOR COACTIVATOR 5-RELATED"/>
    <property type="match status" value="1"/>
</dbReference>
<feature type="compositionally biased region" description="Gly residues" evidence="2">
    <location>
        <begin position="272"/>
        <end position="281"/>
    </location>
</feature>
<dbReference type="EMBL" id="JAOAOG010000246">
    <property type="protein sequence ID" value="KAJ6236152.1"/>
    <property type="molecule type" value="Genomic_DNA"/>
</dbReference>
<protein>
    <submittedName>
        <fullName evidence="4">Nuclear polyadenylated RNA-binding protein</fullName>
    </submittedName>
</protein>
<feature type="compositionally biased region" description="Basic and acidic residues" evidence="2">
    <location>
        <begin position="187"/>
        <end position="208"/>
    </location>
</feature>
<comment type="caution">
    <text evidence="4">The sequence shown here is derived from an EMBL/GenBank/DDBJ whole genome shotgun (WGS) entry which is preliminary data.</text>
</comment>
<dbReference type="SUPFAM" id="SSF54928">
    <property type="entry name" value="RNA-binding domain, RBD"/>
    <property type="match status" value="1"/>
</dbReference>
<feature type="region of interest" description="Disordered" evidence="2">
    <location>
        <begin position="564"/>
        <end position="673"/>
    </location>
</feature>
<gene>
    <name evidence="4" type="ORF">M0813_28073</name>
</gene>
<accession>A0ABQ8XU61</accession>
<feature type="compositionally biased region" description="Low complexity" evidence="2">
    <location>
        <begin position="154"/>
        <end position="164"/>
    </location>
</feature>
<feature type="region of interest" description="Disordered" evidence="2">
    <location>
        <begin position="487"/>
        <end position="524"/>
    </location>
</feature>
<evidence type="ECO:0000313" key="4">
    <source>
        <dbReference type="EMBL" id="KAJ6236152.1"/>
    </source>
</evidence>
<evidence type="ECO:0000256" key="2">
    <source>
        <dbReference type="SAM" id="MobiDB-lite"/>
    </source>
</evidence>
<dbReference type="InterPro" id="IPR000504">
    <property type="entry name" value="RRM_dom"/>
</dbReference>
<feature type="compositionally biased region" description="Polar residues" evidence="2">
    <location>
        <begin position="569"/>
        <end position="582"/>
    </location>
</feature>
<feature type="compositionally biased region" description="Low complexity" evidence="2">
    <location>
        <begin position="499"/>
        <end position="524"/>
    </location>
</feature>
<evidence type="ECO:0000256" key="1">
    <source>
        <dbReference type="PROSITE-ProRule" id="PRU00176"/>
    </source>
</evidence>
<dbReference type="PANTHER" id="PTHR23295:SF6">
    <property type="entry name" value="NEOSIN, ISOFORM A"/>
    <property type="match status" value="1"/>
</dbReference>
<feature type="domain" description="RRM" evidence="3">
    <location>
        <begin position="74"/>
        <end position="145"/>
    </location>
</feature>
<proteinExistence type="predicted"/>
<dbReference type="InterPro" id="IPR035979">
    <property type="entry name" value="RBD_domain_sf"/>
</dbReference>
<evidence type="ECO:0000313" key="5">
    <source>
        <dbReference type="Proteomes" id="UP001150062"/>
    </source>
</evidence>
<feature type="compositionally biased region" description="Basic and acidic residues" evidence="2">
    <location>
        <begin position="259"/>
        <end position="269"/>
    </location>
</feature>
<keyword evidence="1" id="KW-0694">RNA-binding</keyword>
<evidence type="ECO:0000259" key="3">
    <source>
        <dbReference type="PROSITE" id="PS50102"/>
    </source>
</evidence>
<feature type="region of interest" description="Disordered" evidence="2">
    <location>
        <begin position="143"/>
        <end position="324"/>
    </location>
</feature>
<feature type="compositionally biased region" description="Basic and acidic residues" evidence="2">
    <location>
        <begin position="301"/>
        <end position="310"/>
    </location>
</feature>
<feature type="compositionally biased region" description="Basic and acidic residues" evidence="2">
    <location>
        <begin position="41"/>
        <end position="67"/>
    </location>
</feature>
<feature type="compositionally biased region" description="Polar residues" evidence="2">
    <location>
        <begin position="487"/>
        <end position="496"/>
    </location>
</feature>
<feature type="compositionally biased region" description="Low complexity" evidence="2">
    <location>
        <begin position="216"/>
        <end position="241"/>
    </location>
</feature>
<keyword evidence="5" id="KW-1185">Reference proteome</keyword>
<reference evidence="4" key="1">
    <citation type="submission" date="2022-08" db="EMBL/GenBank/DDBJ databases">
        <title>Novel sulfate-reducing endosymbionts in the free-living metamonad Anaeramoeba.</title>
        <authorList>
            <person name="Jerlstrom-Hultqvist J."/>
            <person name="Cepicka I."/>
            <person name="Gallot-Lavallee L."/>
            <person name="Salas-Leiva D."/>
            <person name="Curtis B.A."/>
            <person name="Zahonova K."/>
            <person name="Pipaliya S."/>
            <person name="Dacks J."/>
            <person name="Roger A.J."/>
        </authorList>
    </citation>
    <scope>NUCLEOTIDE SEQUENCE</scope>
    <source>
        <strain evidence="4">Schooner1</strain>
    </source>
</reference>
<feature type="compositionally biased region" description="Low complexity" evidence="2">
    <location>
        <begin position="249"/>
        <end position="258"/>
    </location>
</feature>
<dbReference type="InterPro" id="IPR052600">
    <property type="entry name" value="Nuc_rcpt_coact/corep"/>
</dbReference>
<organism evidence="4 5">
    <name type="scientific">Anaeramoeba flamelloides</name>
    <dbReference type="NCBI Taxonomy" id="1746091"/>
    <lineage>
        <taxon>Eukaryota</taxon>
        <taxon>Metamonada</taxon>
        <taxon>Anaeramoebidae</taxon>
        <taxon>Anaeramoeba</taxon>
    </lineage>
</organism>
<dbReference type="Pfam" id="PF00076">
    <property type="entry name" value="RRM_1"/>
    <property type="match status" value="1"/>
</dbReference>
<dbReference type="InterPro" id="IPR012677">
    <property type="entry name" value="Nucleotide-bd_a/b_plait_sf"/>
</dbReference>
<feature type="compositionally biased region" description="Basic residues" evidence="2">
    <location>
        <begin position="1"/>
        <end position="12"/>
    </location>
</feature>
<dbReference type="Gene3D" id="3.30.70.330">
    <property type="match status" value="1"/>
</dbReference>
<dbReference type="SMART" id="SM00360">
    <property type="entry name" value="RRM"/>
    <property type="match status" value="1"/>
</dbReference>
<feature type="region of interest" description="Disordered" evidence="2">
    <location>
        <begin position="699"/>
        <end position="722"/>
    </location>
</feature>
<name>A0ABQ8XU61_9EUKA</name>
<feature type="region of interest" description="Disordered" evidence="2">
    <location>
        <begin position="1"/>
        <end position="75"/>
    </location>
</feature>
<dbReference type="PROSITE" id="PS50102">
    <property type="entry name" value="RRM"/>
    <property type="match status" value="1"/>
</dbReference>
<feature type="compositionally biased region" description="Low complexity" evidence="2">
    <location>
        <begin position="583"/>
        <end position="673"/>
    </location>
</feature>
<sequence>MSKTSKTKKSKVSPKNNKQSLTEKLSKQTLSTDFGVYEGDGLDKTKKNPISSDRKSDRKVGKKREPQKISGKGAKLFIGGLPGLETDKETITKEFKKYGEIAELLLKQTYGFLQFTKRESAQRAVKGSQQFMIGNKKIKVEFCRDDERQKRRNSNNSNDSRQSNYENGSDRRRRGGRGGRGGGSSRDNYHVNSRDNRFNREKKRDHSNNRGGGYSGRSRVNNYNQNYRDNNSSDYNTNRNNRVFDNDYNRNYNYNDNRFNSDNRVRDYGNRNYGGGSGRGGFNRKRPFGNNYSNDGFGFKKKSDQNIKFERKGRKDRPQPPATKRGIRIVIESNDLRASAGSLKNSLLRNINILVQYEIVPPNTNVYELVDEGKVMGYRYIIIMWKRFQNDRPLTLKVVHPNGFVTTKDGFTVDSVIDHIKKHDQESKNSYQQQQNNFNNNNMIPNQQFNTFQSPPPFSFQQQNFQNVPNQQIAFPQNIDQNQMMNNYQMPRNQPYPNIPQQQFQTQQPFVQQQPRQQPLPQQQPFIPQQQPFVQQQPQQQPRQQPMVMNQQQIPINTQNNQFIQQSQKPAFQNTNQKQNSTTLNQQQTRQPLQQPRIQQQPQQQQRQFNKQLTQFPRQQQLPPNLNQKQNSTTLNQQQTQQPLQQPRIQQQQQQTQQPLQQPRIQQQPRLNQQGQKFVNQTTNNGNTLQQLNQLNKQLNQQKKPSSQQQFNHYSQQQRTKNTNQQQLYNNSHPQLQQIKMNINSVTQPNVTPSTITKTTPITQQKMMGMNSYSTPSNSPFSNTVQNQNKFQPQTNQSLRNQYQPVQQNLFSKPMQNKWHTFDK</sequence>
<dbReference type="Proteomes" id="UP001150062">
    <property type="component" value="Unassembled WGS sequence"/>
</dbReference>